<dbReference type="PROSITE" id="PS50943">
    <property type="entry name" value="HTH_CROC1"/>
    <property type="match status" value="1"/>
</dbReference>
<dbReference type="InterPro" id="IPR010982">
    <property type="entry name" value="Lambda_DNA-bd_dom_sf"/>
</dbReference>
<dbReference type="GO" id="GO:0003677">
    <property type="term" value="F:DNA binding"/>
    <property type="evidence" value="ECO:0007669"/>
    <property type="project" value="InterPro"/>
</dbReference>
<dbReference type="SUPFAM" id="SSF47413">
    <property type="entry name" value="lambda repressor-like DNA-binding domains"/>
    <property type="match status" value="1"/>
</dbReference>
<gene>
    <name evidence="3" type="ORF">UFOVP853_39</name>
</gene>
<organism evidence="3">
    <name type="scientific">uncultured Caudovirales phage</name>
    <dbReference type="NCBI Taxonomy" id="2100421"/>
    <lineage>
        <taxon>Viruses</taxon>
        <taxon>Duplodnaviria</taxon>
        <taxon>Heunggongvirae</taxon>
        <taxon>Uroviricota</taxon>
        <taxon>Caudoviricetes</taxon>
        <taxon>Peduoviridae</taxon>
        <taxon>Maltschvirus</taxon>
        <taxon>Maltschvirus maltsch</taxon>
    </lineage>
</organism>
<reference evidence="3" key="1">
    <citation type="submission" date="2020-04" db="EMBL/GenBank/DDBJ databases">
        <authorList>
            <person name="Chiriac C."/>
            <person name="Salcher M."/>
            <person name="Ghai R."/>
            <person name="Kavagutti S V."/>
        </authorList>
    </citation>
    <scope>NUCLEOTIDE SEQUENCE</scope>
</reference>
<proteinExistence type="predicted"/>
<sequence length="118" mass="12238">MSRAKGTPNKRAITPAPDEWAAIFAASRIARGLTQEAVGNLVGVTAGAIQARECGKADNGMRVWRKWAEALGWEIVLRPKASQDARAAFPATALAGQAPKPAGATSQARQTACGGVGR</sequence>
<accession>A0A6J5P3P8</accession>
<feature type="domain" description="HTH cro/C1-type" evidence="2">
    <location>
        <begin position="28"/>
        <end position="78"/>
    </location>
</feature>
<evidence type="ECO:0000259" key="2">
    <source>
        <dbReference type="PROSITE" id="PS50943"/>
    </source>
</evidence>
<evidence type="ECO:0000313" key="3">
    <source>
        <dbReference type="EMBL" id="CAB4166530.1"/>
    </source>
</evidence>
<dbReference type="InterPro" id="IPR001387">
    <property type="entry name" value="Cro/C1-type_HTH"/>
</dbReference>
<dbReference type="CDD" id="cd00093">
    <property type="entry name" value="HTH_XRE"/>
    <property type="match status" value="1"/>
</dbReference>
<dbReference type="Gene3D" id="1.10.260.40">
    <property type="entry name" value="lambda repressor-like DNA-binding domains"/>
    <property type="match status" value="1"/>
</dbReference>
<name>A0A6J5P3P8_9CAUD</name>
<dbReference type="EMBL" id="LR796791">
    <property type="protein sequence ID" value="CAB4166530.1"/>
    <property type="molecule type" value="Genomic_DNA"/>
</dbReference>
<feature type="region of interest" description="Disordered" evidence="1">
    <location>
        <begin position="95"/>
        <end position="118"/>
    </location>
</feature>
<protein>
    <submittedName>
        <fullName evidence="3">HTH_XRE domain containing protein</fullName>
    </submittedName>
</protein>
<evidence type="ECO:0000256" key="1">
    <source>
        <dbReference type="SAM" id="MobiDB-lite"/>
    </source>
</evidence>